<dbReference type="OrthoDB" id="1675769at2759"/>
<evidence type="ECO:0000313" key="2">
    <source>
        <dbReference type="Proteomes" id="UP001153076"/>
    </source>
</evidence>
<gene>
    <name evidence="1" type="ORF">Cgig2_021029</name>
</gene>
<comment type="caution">
    <text evidence="1">The sequence shown here is derived from an EMBL/GenBank/DDBJ whole genome shotgun (WGS) entry which is preliminary data.</text>
</comment>
<name>A0A9Q1GT73_9CARY</name>
<organism evidence="1 2">
    <name type="scientific">Carnegiea gigantea</name>
    <dbReference type="NCBI Taxonomy" id="171969"/>
    <lineage>
        <taxon>Eukaryota</taxon>
        <taxon>Viridiplantae</taxon>
        <taxon>Streptophyta</taxon>
        <taxon>Embryophyta</taxon>
        <taxon>Tracheophyta</taxon>
        <taxon>Spermatophyta</taxon>
        <taxon>Magnoliopsida</taxon>
        <taxon>eudicotyledons</taxon>
        <taxon>Gunneridae</taxon>
        <taxon>Pentapetalae</taxon>
        <taxon>Caryophyllales</taxon>
        <taxon>Cactineae</taxon>
        <taxon>Cactaceae</taxon>
        <taxon>Cactoideae</taxon>
        <taxon>Echinocereeae</taxon>
        <taxon>Carnegiea</taxon>
    </lineage>
</organism>
<keyword evidence="2" id="KW-1185">Reference proteome</keyword>
<sequence length="258" mass="29161">MIVGCDLVQAAKEDANLQYGAWLCASLLKSRCHNAKTELLKEKKLFMAFRNNSAIPVTRAKFVFDNAAFIDRSGQNPISTGKSSSQIVIDIIIVIDPSPEVFKQKQDDVQLSKDTSSFIGNNLYDLGYSGYNFIWCDFQENGIMVEERLDHFCAGTKWSLIFPNALISHVDFGMSNHLPILLKCSPHSNEKEVKNRRFMFEHIDTVSAAWTSVLSPNTVENLLSCLKKCAAQLMEWNQSTFGHVRQKICDLEEQLKSQ</sequence>
<accession>A0A9Q1GT73</accession>
<dbReference type="PANTHER" id="PTHR33710:SF71">
    <property type="entry name" value="ENDONUCLEASE_EXONUCLEASE_PHOSPHATASE DOMAIN-CONTAINING PROTEIN"/>
    <property type="match status" value="1"/>
</dbReference>
<dbReference type="AlphaFoldDB" id="A0A9Q1GT73"/>
<protein>
    <submittedName>
        <fullName evidence="1">Uncharacterized protein</fullName>
    </submittedName>
</protein>
<dbReference type="PANTHER" id="PTHR33710">
    <property type="entry name" value="BNAC02G09200D PROTEIN"/>
    <property type="match status" value="1"/>
</dbReference>
<reference evidence="1" key="1">
    <citation type="submission" date="2022-04" db="EMBL/GenBank/DDBJ databases">
        <title>Carnegiea gigantea Genome sequencing and assembly v2.</title>
        <authorList>
            <person name="Copetti D."/>
            <person name="Sanderson M.J."/>
            <person name="Burquez A."/>
            <person name="Wojciechowski M.F."/>
        </authorList>
    </citation>
    <scope>NUCLEOTIDE SEQUENCE</scope>
    <source>
        <strain evidence="1">SGP5-SGP5p</strain>
        <tissue evidence="1">Aerial part</tissue>
    </source>
</reference>
<proteinExistence type="predicted"/>
<evidence type="ECO:0000313" key="1">
    <source>
        <dbReference type="EMBL" id="KAJ8426175.1"/>
    </source>
</evidence>
<dbReference type="EMBL" id="JAKOGI010001338">
    <property type="protein sequence ID" value="KAJ8426175.1"/>
    <property type="molecule type" value="Genomic_DNA"/>
</dbReference>
<dbReference type="Proteomes" id="UP001153076">
    <property type="component" value="Unassembled WGS sequence"/>
</dbReference>